<dbReference type="PANTHER" id="PTHR34979:SF1">
    <property type="entry name" value="INNER MEMBRANE PROTEIN YGAZ"/>
    <property type="match status" value="1"/>
</dbReference>
<keyword evidence="3" id="KW-0813">Transport</keyword>
<dbReference type="EMBL" id="AP019309">
    <property type="protein sequence ID" value="BBH27040.1"/>
    <property type="molecule type" value="Genomic_DNA"/>
</dbReference>
<dbReference type="Proteomes" id="UP000268059">
    <property type="component" value="Chromosome"/>
</dbReference>
<dbReference type="AlphaFoldDB" id="A0A3G9J7J9"/>
<evidence type="ECO:0000256" key="6">
    <source>
        <dbReference type="ARBA" id="ARBA00022989"/>
    </source>
</evidence>
<dbReference type="KEGG" id="ebm:SG0102_19740"/>
<feature type="transmembrane region" description="Helical" evidence="8">
    <location>
        <begin position="220"/>
        <end position="238"/>
    </location>
</feature>
<evidence type="ECO:0000313" key="10">
    <source>
        <dbReference type="Proteomes" id="UP000268059"/>
    </source>
</evidence>
<dbReference type="InParanoid" id="A0A3G9J7J9"/>
<evidence type="ECO:0000256" key="3">
    <source>
        <dbReference type="ARBA" id="ARBA00022448"/>
    </source>
</evidence>
<dbReference type="InterPro" id="IPR011606">
    <property type="entry name" value="Brnchd-chn_aa_trnsp_permease"/>
</dbReference>
<evidence type="ECO:0000256" key="8">
    <source>
        <dbReference type="SAM" id="Phobius"/>
    </source>
</evidence>
<keyword evidence="6 8" id="KW-1133">Transmembrane helix</keyword>
<feature type="transmembrane region" description="Helical" evidence="8">
    <location>
        <begin position="12"/>
        <end position="30"/>
    </location>
</feature>
<dbReference type="GO" id="GO:0005886">
    <property type="term" value="C:plasma membrane"/>
    <property type="evidence" value="ECO:0007669"/>
    <property type="project" value="UniProtKB-SubCell"/>
</dbReference>
<gene>
    <name evidence="9" type="primary">azlC</name>
    <name evidence="9" type="ORF">SG0102_19740</name>
</gene>
<feature type="transmembrane region" description="Helical" evidence="8">
    <location>
        <begin position="66"/>
        <end position="87"/>
    </location>
</feature>
<protein>
    <submittedName>
        <fullName evidence="9">Branched-chain amino acid transport protein AzlC</fullName>
    </submittedName>
</protein>
<dbReference type="PANTHER" id="PTHR34979">
    <property type="entry name" value="INNER MEMBRANE PROTEIN YGAZ"/>
    <property type="match status" value="1"/>
</dbReference>
<proteinExistence type="inferred from homology"/>
<dbReference type="FunCoup" id="A0A3G9J7J9">
    <property type="interactions" value="32"/>
</dbReference>
<sequence>MNELKAAFPKTIPVMFGYVFLGMTYGVLMVTHGFPIWLPVLTAAIIYTGSMEFLMTDILLSSFHPFSAFMTALMIGARHLFYGLAMLKKYHGAKGYKFYLIYTTSDETFAVNYDAYVPPTLNRYRFYFFVSLLDQLYWIAGCALGAFFGSLISFNTEGLSFVMTAMFVSIFMSQWLKDGDRLKKQGSYCFKDYVIIHGPQLLGLAGSLICLILFGPDRFIVPAMMTILVFLLLFRRCYEEDPV</sequence>
<comment type="similarity">
    <text evidence="2">Belongs to the AzlC family.</text>
</comment>
<dbReference type="RefSeq" id="WP_197715035.1">
    <property type="nucleotide sequence ID" value="NZ_AP019309.1"/>
</dbReference>
<evidence type="ECO:0000256" key="1">
    <source>
        <dbReference type="ARBA" id="ARBA00004651"/>
    </source>
</evidence>
<keyword evidence="4" id="KW-1003">Cell membrane</keyword>
<keyword evidence="7 8" id="KW-0472">Membrane</keyword>
<keyword evidence="10" id="KW-1185">Reference proteome</keyword>
<feature type="transmembrane region" description="Helical" evidence="8">
    <location>
        <begin position="158"/>
        <end position="176"/>
    </location>
</feature>
<accession>A0A3G9J7J9</accession>
<reference evidence="9 10" key="1">
    <citation type="submission" date="2018-11" db="EMBL/GenBank/DDBJ databases">
        <title>Novel Erysipelotrichaceae bacterium isolated from small intestine of a swine.</title>
        <authorList>
            <person name="Kim J.S."/>
            <person name="Choe H."/>
            <person name="Lee Y.R."/>
            <person name="Kim K.M."/>
            <person name="Park D.S."/>
        </authorList>
    </citation>
    <scope>NUCLEOTIDE SEQUENCE [LARGE SCALE GENOMIC DNA]</scope>
    <source>
        <strain evidence="9 10">SG0102</strain>
    </source>
</reference>
<evidence type="ECO:0000256" key="2">
    <source>
        <dbReference type="ARBA" id="ARBA00010735"/>
    </source>
</evidence>
<feature type="transmembrane region" description="Helical" evidence="8">
    <location>
        <begin position="126"/>
        <end position="152"/>
    </location>
</feature>
<evidence type="ECO:0000256" key="7">
    <source>
        <dbReference type="ARBA" id="ARBA00023136"/>
    </source>
</evidence>
<comment type="subcellular location">
    <subcellularLocation>
        <location evidence="1">Cell membrane</location>
        <topology evidence="1">Multi-pass membrane protein</topology>
    </subcellularLocation>
</comment>
<dbReference type="GO" id="GO:1903785">
    <property type="term" value="P:L-valine transmembrane transport"/>
    <property type="evidence" value="ECO:0007669"/>
    <property type="project" value="TreeGrafter"/>
</dbReference>
<feature type="transmembrane region" description="Helical" evidence="8">
    <location>
        <begin position="188"/>
        <end position="214"/>
    </location>
</feature>
<evidence type="ECO:0000256" key="5">
    <source>
        <dbReference type="ARBA" id="ARBA00022692"/>
    </source>
</evidence>
<evidence type="ECO:0000256" key="4">
    <source>
        <dbReference type="ARBA" id="ARBA00022475"/>
    </source>
</evidence>
<organism evidence="9 10">
    <name type="scientific">Intestinibaculum porci</name>
    <dbReference type="NCBI Taxonomy" id="2487118"/>
    <lineage>
        <taxon>Bacteria</taxon>
        <taxon>Bacillati</taxon>
        <taxon>Bacillota</taxon>
        <taxon>Erysipelotrichia</taxon>
        <taxon>Erysipelotrichales</taxon>
        <taxon>Erysipelotrichaceae</taxon>
        <taxon>Intestinibaculum</taxon>
    </lineage>
</organism>
<name>A0A3G9J7J9_9FIRM</name>
<keyword evidence="5 8" id="KW-0812">Transmembrane</keyword>
<evidence type="ECO:0000313" key="9">
    <source>
        <dbReference type="EMBL" id="BBH27040.1"/>
    </source>
</evidence>
<dbReference type="Pfam" id="PF03591">
    <property type="entry name" value="AzlC"/>
    <property type="match status" value="1"/>
</dbReference>